<dbReference type="CDD" id="cd07765">
    <property type="entry name" value="KRAB_A-box"/>
    <property type="match status" value="1"/>
</dbReference>
<dbReference type="PROSITE" id="PS50805">
    <property type="entry name" value="KRAB"/>
    <property type="match status" value="1"/>
</dbReference>
<dbReference type="InterPro" id="IPR001909">
    <property type="entry name" value="KRAB"/>
</dbReference>
<dbReference type="Gene3D" id="6.10.140.140">
    <property type="match status" value="1"/>
</dbReference>
<feature type="domain" description="KRAB" evidence="1">
    <location>
        <begin position="16"/>
        <end position="97"/>
    </location>
</feature>
<dbReference type="SMART" id="SM00349">
    <property type="entry name" value="KRAB"/>
    <property type="match status" value="1"/>
</dbReference>
<evidence type="ECO:0000313" key="3">
    <source>
        <dbReference type="Proteomes" id="UP000694380"/>
    </source>
</evidence>
<dbReference type="Ensembl" id="ENSCPBT00000007638.1">
    <property type="protein sequence ID" value="ENSCPBP00000006321.1"/>
    <property type="gene ID" value="ENSCPBG00000005039.1"/>
</dbReference>
<evidence type="ECO:0000259" key="1">
    <source>
        <dbReference type="PROSITE" id="PS50805"/>
    </source>
</evidence>
<dbReference type="GeneTree" id="ENSGT01150000287146"/>
<dbReference type="PANTHER" id="PTHR23232">
    <property type="entry name" value="KRAB DOMAIN C2H2 ZINC FINGER"/>
    <property type="match status" value="1"/>
</dbReference>
<reference evidence="2" key="2">
    <citation type="submission" date="2025-09" db="UniProtKB">
        <authorList>
            <consortium name="Ensembl"/>
        </authorList>
    </citation>
    <scope>IDENTIFICATION</scope>
</reference>
<dbReference type="Proteomes" id="UP000694380">
    <property type="component" value="Unplaced"/>
</dbReference>
<reference evidence="2" key="1">
    <citation type="submission" date="2025-08" db="UniProtKB">
        <authorList>
            <consortium name="Ensembl"/>
        </authorList>
    </citation>
    <scope>IDENTIFICATION</scope>
</reference>
<protein>
    <recommendedName>
        <fullName evidence="1">KRAB domain-containing protein</fullName>
    </recommendedName>
</protein>
<dbReference type="InterPro" id="IPR036051">
    <property type="entry name" value="KRAB_dom_sf"/>
</dbReference>
<organism evidence="2 3">
    <name type="scientific">Chrysemys picta bellii</name>
    <name type="common">Western painted turtle</name>
    <name type="synonym">Emys bellii</name>
    <dbReference type="NCBI Taxonomy" id="8478"/>
    <lineage>
        <taxon>Eukaryota</taxon>
        <taxon>Metazoa</taxon>
        <taxon>Chordata</taxon>
        <taxon>Craniata</taxon>
        <taxon>Vertebrata</taxon>
        <taxon>Euteleostomi</taxon>
        <taxon>Archelosauria</taxon>
        <taxon>Testudinata</taxon>
        <taxon>Testudines</taxon>
        <taxon>Cryptodira</taxon>
        <taxon>Durocryptodira</taxon>
        <taxon>Testudinoidea</taxon>
        <taxon>Emydidae</taxon>
        <taxon>Chrysemys</taxon>
    </lineage>
</organism>
<dbReference type="InterPro" id="IPR050169">
    <property type="entry name" value="Krueppel_C2H2_ZnF"/>
</dbReference>
<sequence length="134" mass="15035">QTPGLSGGLLLFQLPVTFEEVAVYFTQGQGALLDPSQRALYRDVMQENYEMVTSLGKGFLSPRLLEAMRSSFLTLVRFFPGQLDWRGMGSIIRSCHVRGTFIGKQVSKPNGHLCGEQRRLAERVCLGVHLRRAH</sequence>
<accession>A0A8C3FBE4</accession>
<proteinExistence type="predicted"/>
<name>A0A8C3FBE4_CHRPI</name>
<dbReference type="PANTHER" id="PTHR23232:SF156">
    <property type="entry name" value="KRAB DOMAIN-CONTAINING PROTEIN"/>
    <property type="match status" value="1"/>
</dbReference>
<dbReference type="GO" id="GO:0006355">
    <property type="term" value="P:regulation of DNA-templated transcription"/>
    <property type="evidence" value="ECO:0007669"/>
    <property type="project" value="InterPro"/>
</dbReference>
<dbReference type="Pfam" id="PF01352">
    <property type="entry name" value="KRAB"/>
    <property type="match status" value="1"/>
</dbReference>
<keyword evidence="3" id="KW-1185">Reference proteome</keyword>
<dbReference type="AlphaFoldDB" id="A0A8C3FBE4"/>
<evidence type="ECO:0000313" key="2">
    <source>
        <dbReference type="Ensembl" id="ENSCPBP00000006321.1"/>
    </source>
</evidence>
<dbReference type="SUPFAM" id="SSF109640">
    <property type="entry name" value="KRAB domain (Kruppel-associated box)"/>
    <property type="match status" value="1"/>
</dbReference>